<dbReference type="InterPro" id="IPR029058">
    <property type="entry name" value="AB_hydrolase_fold"/>
</dbReference>
<dbReference type="KEGG" id="plut:EI981_28340"/>
<dbReference type="SUPFAM" id="SSF53474">
    <property type="entry name" value="alpha/beta-Hydrolases"/>
    <property type="match status" value="1"/>
</dbReference>
<accession>A0A3S9V675</accession>
<gene>
    <name evidence="1" type="ORF">EI981_28340</name>
</gene>
<dbReference type="Proteomes" id="UP000270678">
    <property type="component" value="Chromosome"/>
</dbReference>
<organism evidence="1 2">
    <name type="scientific">Paenibacillus lutimineralis</name>
    <dbReference type="NCBI Taxonomy" id="2707005"/>
    <lineage>
        <taxon>Bacteria</taxon>
        <taxon>Bacillati</taxon>
        <taxon>Bacillota</taxon>
        <taxon>Bacilli</taxon>
        <taxon>Bacillales</taxon>
        <taxon>Paenibacillaceae</taxon>
        <taxon>Paenibacillus</taxon>
    </lineage>
</organism>
<dbReference type="OrthoDB" id="9784036at2"/>
<protein>
    <submittedName>
        <fullName evidence="1">Alpha/beta hydrolase</fullName>
    </submittedName>
</protein>
<dbReference type="Pfam" id="PF00756">
    <property type="entry name" value="Esterase"/>
    <property type="match status" value="1"/>
</dbReference>
<proteinExistence type="predicted"/>
<dbReference type="PANTHER" id="PTHR48098:SF6">
    <property type="entry name" value="FERRI-BACILLIBACTIN ESTERASE BESA"/>
    <property type="match status" value="1"/>
</dbReference>
<keyword evidence="1" id="KW-0378">Hydrolase</keyword>
<dbReference type="RefSeq" id="WP_127004003.1">
    <property type="nucleotide sequence ID" value="NZ_CP034346.1"/>
</dbReference>
<dbReference type="InterPro" id="IPR050583">
    <property type="entry name" value="Mycobacterial_A85_antigen"/>
</dbReference>
<reference evidence="2" key="1">
    <citation type="submission" date="2018-12" db="EMBL/GenBank/DDBJ databases">
        <title>Complete genome sequence of Paenibacillus sp. MBLB1234.</title>
        <authorList>
            <person name="Nam Y.-D."/>
            <person name="Kang J."/>
            <person name="Chung W.-H."/>
            <person name="Park Y.S."/>
        </authorList>
    </citation>
    <scope>NUCLEOTIDE SEQUENCE [LARGE SCALE GENOMIC DNA]</scope>
    <source>
        <strain evidence="2">MBLB1234</strain>
    </source>
</reference>
<dbReference type="Gene3D" id="3.40.50.1820">
    <property type="entry name" value="alpha/beta hydrolase"/>
    <property type="match status" value="1"/>
</dbReference>
<dbReference type="EMBL" id="CP034346">
    <property type="protein sequence ID" value="AZS17955.1"/>
    <property type="molecule type" value="Genomic_DNA"/>
</dbReference>
<evidence type="ECO:0000313" key="1">
    <source>
        <dbReference type="EMBL" id="AZS17955.1"/>
    </source>
</evidence>
<dbReference type="PANTHER" id="PTHR48098">
    <property type="entry name" value="ENTEROCHELIN ESTERASE-RELATED"/>
    <property type="match status" value="1"/>
</dbReference>
<dbReference type="InterPro" id="IPR000801">
    <property type="entry name" value="Esterase-like"/>
</dbReference>
<sequence>MNNRSSILTIEKFYSAYLDNERDIFVYLPPGYHQDLGKRYPVLYMHDGQNIFHPAFNGYSWQVHQTVDRLIQSGDIEEIIVVGISNMGAERSNEFTHDLDGVRYQDDKVDIRPLGETYEKFVIEEVKTYIDVVFRTKPEAEHTALMGSSRGGQVTYHMGLRRPDIFSKLGIISPYFYYVDPVTLEEYPQYHTFTGLKPFSRIWIDLGSTEGILVMEKHVREVAEKLADAGYEPDRELLYLYEPRAGHVEKDWAARLASPLIHFFGGKGEECFLSLDGSSEVGIKGPACRVNPVLESDHGLRRTLLRANYEVQDESVLEVREDGILVPKKEGETLVTAQYEGLRAGKTIRVVPEIPERVMLDIIVHVPADTPDDIPIYAYFPLKHDPVQRAYVNQQHLPLHTEFVFQVTRTDGRVGADRNGVIIEHRYEATADGTLEIDVKQWY</sequence>
<evidence type="ECO:0000313" key="2">
    <source>
        <dbReference type="Proteomes" id="UP000270678"/>
    </source>
</evidence>
<name>A0A3S9V675_9BACL</name>
<dbReference type="AlphaFoldDB" id="A0A3S9V675"/>
<dbReference type="GO" id="GO:0016787">
    <property type="term" value="F:hydrolase activity"/>
    <property type="evidence" value="ECO:0007669"/>
    <property type="project" value="UniProtKB-KW"/>
</dbReference>
<keyword evidence="2" id="KW-1185">Reference proteome</keyword>